<dbReference type="Gene3D" id="3.40.50.720">
    <property type="entry name" value="NAD(P)-binding Rossmann-like Domain"/>
    <property type="match status" value="1"/>
</dbReference>
<dbReference type="CDD" id="cd05269">
    <property type="entry name" value="TMR_SDR_a"/>
    <property type="match status" value="1"/>
</dbReference>
<name>A0ABX0I381_9FLAO</name>
<sequence length="287" mass="31706">MILVTGATGQLGSQIVENLLTTIPSNEIAVLVRDEEKAKLLKEKGVQIRIGDYHQPESLVTALENVDKLVLISSSDFNNRIGQHKNAIDAAKRVGVKHILYTGVSINDIQTSPLKGLLEDHFQTEAYIKDNGFTYTMLQHSLYLDVIPMFIGEQVLETGVFFPAGEGKVAYASRTDLAEAIAKIVVSDAYDNQSLPLTNIENYSYADVAKILTELSGKEVSFVSPTPEVYEETLKGFQLPEPIIQMSLAFAAGIKNNDFDTTFSNLETILGRKPQTLKTYLQSVYIK</sequence>
<reference evidence="2 3" key="1">
    <citation type="submission" date="2020-02" db="EMBL/GenBank/DDBJ databases">
        <authorList>
            <person name="Chen W.-M."/>
        </authorList>
    </citation>
    <scope>NUCLEOTIDE SEQUENCE [LARGE SCALE GENOMIC DNA]</scope>
    <source>
        <strain evidence="2 3">KDG-16</strain>
    </source>
</reference>
<dbReference type="EMBL" id="JAAJBT010000002">
    <property type="protein sequence ID" value="NHM01650.1"/>
    <property type="molecule type" value="Genomic_DNA"/>
</dbReference>
<gene>
    <name evidence="2" type="ORF">G4D72_05935</name>
</gene>
<organism evidence="2 3">
    <name type="scientific">Flavobacterium difficile</name>
    <dbReference type="NCBI Taxonomy" id="2709659"/>
    <lineage>
        <taxon>Bacteria</taxon>
        <taxon>Pseudomonadati</taxon>
        <taxon>Bacteroidota</taxon>
        <taxon>Flavobacteriia</taxon>
        <taxon>Flavobacteriales</taxon>
        <taxon>Flavobacteriaceae</taxon>
        <taxon>Flavobacterium</taxon>
    </lineage>
</organism>
<dbReference type="InterPro" id="IPR036291">
    <property type="entry name" value="NAD(P)-bd_dom_sf"/>
</dbReference>
<protein>
    <submittedName>
        <fullName evidence="2">SDR family oxidoreductase</fullName>
    </submittedName>
</protein>
<evidence type="ECO:0000313" key="2">
    <source>
        <dbReference type="EMBL" id="NHM01650.1"/>
    </source>
</evidence>
<dbReference type="SUPFAM" id="SSF51735">
    <property type="entry name" value="NAD(P)-binding Rossmann-fold domains"/>
    <property type="match status" value="1"/>
</dbReference>
<dbReference type="PANTHER" id="PTHR47129:SF1">
    <property type="entry name" value="NMRA-LIKE DOMAIN-CONTAINING PROTEIN"/>
    <property type="match status" value="1"/>
</dbReference>
<comment type="caution">
    <text evidence="2">The sequence shown here is derived from an EMBL/GenBank/DDBJ whole genome shotgun (WGS) entry which is preliminary data.</text>
</comment>
<feature type="domain" description="NmrA-like" evidence="1">
    <location>
        <begin position="2"/>
        <end position="281"/>
    </location>
</feature>
<dbReference type="PANTHER" id="PTHR47129">
    <property type="entry name" value="QUINONE OXIDOREDUCTASE 2"/>
    <property type="match status" value="1"/>
</dbReference>
<dbReference type="Pfam" id="PF05368">
    <property type="entry name" value="NmrA"/>
    <property type="match status" value="1"/>
</dbReference>
<accession>A0ABX0I381</accession>
<dbReference type="Proteomes" id="UP000800984">
    <property type="component" value="Unassembled WGS sequence"/>
</dbReference>
<dbReference type="RefSeq" id="WP_166076709.1">
    <property type="nucleotide sequence ID" value="NZ_JAAJBT010000002.1"/>
</dbReference>
<dbReference type="Gene3D" id="3.90.25.10">
    <property type="entry name" value="UDP-galactose 4-epimerase, domain 1"/>
    <property type="match status" value="1"/>
</dbReference>
<keyword evidence="3" id="KW-1185">Reference proteome</keyword>
<proteinExistence type="predicted"/>
<dbReference type="InterPro" id="IPR008030">
    <property type="entry name" value="NmrA-like"/>
</dbReference>
<evidence type="ECO:0000259" key="1">
    <source>
        <dbReference type="Pfam" id="PF05368"/>
    </source>
</evidence>
<evidence type="ECO:0000313" key="3">
    <source>
        <dbReference type="Proteomes" id="UP000800984"/>
    </source>
</evidence>
<dbReference type="InterPro" id="IPR052718">
    <property type="entry name" value="NmrA-type_oxidoreductase"/>
</dbReference>